<dbReference type="InterPro" id="IPR050373">
    <property type="entry name" value="Fibrinogen_C-term_domain"/>
</dbReference>
<dbReference type="Gene3D" id="3.90.215.10">
    <property type="entry name" value="Gamma Fibrinogen, chain A, domain 1"/>
    <property type="match status" value="1"/>
</dbReference>
<dbReference type="InterPro" id="IPR014716">
    <property type="entry name" value="Fibrinogen_a/b/g_C_1"/>
</dbReference>
<dbReference type="InterPro" id="IPR036056">
    <property type="entry name" value="Fibrinogen-like_C"/>
</dbReference>
<dbReference type="GO" id="GO:0005615">
    <property type="term" value="C:extracellular space"/>
    <property type="evidence" value="ECO:0007669"/>
    <property type="project" value="TreeGrafter"/>
</dbReference>
<evidence type="ECO:0000313" key="5">
    <source>
        <dbReference type="Proteomes" id="UP000579812"/>
    </source>
</evidence>
<dbReference type="Proteomes" id="UP000579812">
    <property type="component" value="Unassembled WGS sequence"/>
</dbReference>
<evidence type="ECO:0000256" key="2">
    <source>
        <dbReference type="SAM" id="MobiDB-lite"/>
    </source>
</evidence>
<feature type="compositionally biased region" description="Basic and acidic residues" evidence="2">
    <location>
        <begin position="84"/>
        <end position="93"/>
    </location>
</feature>
<comment type="caution">
    <text evidence="4">The sequence shown here is derived from an EMBL/GenBank/DDBJ whole genome shotgun (WGS) entry which is preliminary data.</text>
</comment>
<reference evidence="4 5" key="1">
    <citation type="submission" date="2020-04" db="EMBL/GenBank/DDBJ databases">
        <title>Chromosome-level genome assembly of a cyprinid fish Onychostoma macrolepis by integration of Nanopore Sequencing, Bionano and Hi-C technology.</title>
        <authorList>
            <person name="Wang D."/>
        </authorList>
    </citation>
    <scope>NUCLEOTIDE SEQUENCE [LARGE SCALE GENOMIC DNA]</scope>
    <source>
        <strain evidence="4">SWU-2019</strain>
        <tissue evidence="4">Muscle</tissue>
    </source>
</reference>
<dbReference type="AlphaFoldDB" id="A0A7J6BVN1"/>
<evidence type="ECO:0000313" key="4">
    <source>
        <dbReference type="EMBL" id="KAF4098563.1"/>
    </source>
</evidence>
<accession>A0A7J6BVN1</accession>
<feature type="region of interest" description="Disordered" evidence="2">
    <location>
        <begin position="74"/>
        <end position="93"/>
    </location>
</feature>
<feature type="domain" description="Fibrinogen C-terminal" evidence="3">
    <location>
        <begin position="194"/>
        <end position="356"/>
    </location>
</feature>
<dbReference type="PANTHER" id="PTHR19143:SF185">
    <property type="entry name" value="ANGIOPOIETIN-RELATED PROTEIN 5"/>
    <property type="match status" value="1"/>
</dbReference>
<dbReference type="Pfam" id="PF00147">
    <property type="entry name" value="Fibrinogen_C"/>
    <property type="match status" value="1"/>
</dbReference>
<dbReference type="InterPro" id="IPR002181">
    <property type="entry name" value="Fibrinogen_a/b/g_C_dom"/>
</dbReference>
<keyword evidence="5" id="KW-1185">Reference proteome</keyword>
<evidence type="ECO:0000256" key="1">
    <source>
        <dbReference type="ARBA" id="ARBA00023157"/>
    </source>
</evidence>
<gene>
    <name evidence="4" type="ORF">G5714_020593</name>
</gene>
<dbReference type="EMBL" id="JAAMOB010000021">
    <property type="protein sequence ID" value="KAF4098563.1"/>
    <property type="molecule type" value="Genomic_DNA"/>
</dbReference>
<dbReference type="SMART" id="SM00186">
    <property type="entry name" value="FBG"/>
    <property type="match status" value="1"/>
</dbReference>
<organism evidence="4 5">
    <name type="scientific">Onychostoma macrolepis</name>
    <dbReference type="NCBI Taxonomy" id="369639"/>
    <lineage>
        <taxon>Eukaryota</taxon>
        <taxon>Metazoa</taxon>
        <taxon>Chordata</taxon>
        <taxon>Craniata</taxon>
        <taxon>Vertebrata</taxon>
        <taxon>Euteleostomi</taxon>
        <taxon>Actinopterygii</taxon>
        <taxon>Neopterygii</taxon>
        <taxon>Teleostei</taxon>
        <taxon>Ostariophysi</taxon>
        <taxon>Cypriniformes</taxon>
        <taxon>Cyprinidae</taxon>
        <taxon>Acrossocheilinae</taxon>
        <taxon>Onychostoma</taxon>
    </lineage>
</organism>
<dbReference type="PROSITE" id="PS51406">
    <property type="entry name" value="FIBRINOGEN_C_2"/>
    <property type="match status" value="1"/>
</dbReference>
<protein>
    <recommendedName>
        <fullName evidence="3">Fibrinogen C-terminal domain-containing protein</fullName>
    </recommendedName>
</protein>
<dbReference type="SUPFAM" id="SSF56496">
    <property type="entry name" value="Fibrinogen C-terminal domain-like"/>
    <property type="match status" value="1"/>
</dbReference>
<name>A0A7J6BVN1_9TELE</name>
<evidence type="ECO:0000259" key="3">
    <source>
        <dbReference type="PROSITE" id="PS51406"/>
    </source>
</evidence>
<dbReference type="PANTHER" id="PTHR19143">
    <property type="entry name" value="FIBRINOGEN/TENASCIN/ANGIOPOEITIN"/>
    <property type="match status" value="1"/>
</dbReference>
<keyword evidence="1" id="KW-1015">Disulfide bond</keyword>
<proteinExistence type="predicted"/>
<sequence length="361" mass="40923">MSFSKSLDLQRGSPVDKRTLEKTAVSLEGAHLHTFTCGTAYTKMIWITLFLHLLASSAVKTSSAHRNDPAILTGESEDASLQGQKEHYHRDADQDKCTMPCEMTAKLMRDEKHSLCINLQHTILSYTRNTRKLIRDLIDEQQKASEFLLSQIMELMAKVNTLSSDVQRSNSDIFSVKPTESHGKDCSDIQETLGEHWLGLRKIFNIVNQRNTRFQLHVSLVSQDDTTAYASYDNFWLEDETKFFAIHLGRYAGSAGDAFRGYDQEQNQDTAPFSTFDVDNDGCSPFCTFANKAVESCSVNQNNTGWWFNQCGKANLNGSPLDQDFSTQSHIHWDTWTKNGTLVKIKSVTMKIRRVEIPNLK</sequence>
<dbReference type="InterPro" id="IPR020837">
    <property type="entry name" value="Fibrinogen_CS"/>
</dbReference>
<dbReference type="PROSITE" id="PS00514">
    <property type="entry name" value="FIBRINOGEN_C_1"/>
    <property type="match status" value="1"/>
</dbReference>